<keyword evidence="5" id="KW-0297">G-protein coupled receptor</keyword>
<dbReference type="Proteomes" id="UP000193642">
    <property type="component" value="Unassembled WGS sequence"/>
</dbReference>
<feature type="transmembrane region" description="Helical" evidence="9">
    <location>
        <begin position="89"/>
        <end position="114"/>
    </location>
</feature>
<evidence type="ECO:0000313" key="12">
    <source>
        <dbReference type="Proteomes" id="UP000193642"/>
    </source>
</evidence>
<gene>
    <name evidence="11" type="ORF">BCR33DRAFT_723488</name>
</gene>
<dbReference type="PRINTS" id="PR00237">
    <property type="entry name" value="GPCRRHODOPSN"/>
</dbReference>
<keyword evidence="2" id="KW-1003">Cell membrane</keyword>
<evidence type="ECO:0000256" key="2">
    <source>
        <dbReference type="ARBA" id="ARBA00022475"/>
    </source>
</evidence>
<dbReference type="EMBL" id="MCGO01000071">
    <property type="protein sequence ID" value="ORY32468.1"/>
    <property type="molecule type" value="Genomic_DNA"/>
</dbReference>
<dbReference type="STRING" id="329046.A0A1Y2BCB2"/>
<evidence type="ECO:0000256" key="4">
    <source>
        <dbReference type="ARBA" id="ARBA00022989"/>
    </source>
</evidence>
<feature type="transmembrane region" description="Helical" evidence="9">
    <location>
        <begin position="126"/>
        <end position="148"/>
    </location>
</feature>
<dbReference type="SUPFAM" id="SSF81321">
    <property type="entry name" value="Family A G protein-coupled receptor-like"/>
    <property type="match status" value="1"/>
</dbReference>
<dbReference type="InterPro" id="IPR000276">
    <property type="entry name" value="GPCR_Rhodpsn"/>
</dbReference>
<evidence type="ECO:0000313" key="11">
    <source>
        <dbReference type="EMBL" id="ORY32468.1"/>
    </source>
</evidence>
<evidence type="ECO:0000256" key="7">
    <source>
        <dbReference type="ARBA" id="ARBA00023170"/>
    </source>
</evidence>
<evidence type="ECO:0000256" key="1">
    <source>
        <dbReference type="ARBA" id="ARBA00004651"/>
    </source>
</evidence>
<comment type="caution">
    <text evidence="11">The sequence shown here is derived from an EMBL/GenBank/DDBJ whole genome shotgun (WGS) entry which is preliminary data.</text>
</comment>
<feature type="transmembrane region" description="Helical" evidence="9">
    <location>
        <begin position="281"/>
        <end position="303"/>
    </location>
</feature>
<dbReference type="CDD" id="cd00637">
    <property type="entry name" value="7tm_classA_rhodopsin-like"/>
    <property type="match status" value="1"/>
</dbReference>
<dbReference type="OrthoDB" id="2133946at2759"/>
<sequence length="352" mass="39234">MDSTPLTTYRVVYTTTASIAILLNLVIIVSSIRSGQTLSQTSLITFWLCCFDFLVASTDFIIGATSLSLHQTIANQTIPPSTTLQICHIHGFLHILGGSTSLLLCLALTLSRYSIIIHKRTISRKITLTSIAIILLFASTVASLPFIMTDPNIYTLHPSNLYCATDWSQKSIKSRVLTAINLLTVIPPVTFIGFAYWKMYHVVSLQCRRASGVFREARLRAEMKGRSGEDEGGDYPQDLSIPVSTMLRTSSSTVVEVHQALSYALEDEALQEEQRLLLQSWIIVLAFLSGWSPYLIVMIYEAIMTKSVSAEYDFVAIYCTLLNQGFNPVILIAYKRDVRERVVKMISGQSLL</sequence>
<keyword evidence="6 9" id="KW-0472">Membrane</keyword>
<keyword evidence="8" id="KW-0807">Transducer</keyword>
<dbReference type="GO" id="GO:0004930">
    <property type="term" value="F:G protein-coupled receptor activity"/>
    <property type="evidence" value="ECO:0007669"/>
    <property type="project" value="UniProtKB-KW"/>
</dbReference>
<keyword evidence="3 9" id="KW-0812">Transmembrane</keyword>
<dbReference type="Gene3D" id="1.20.1070.10">
    <property type="entry name" value="Rhodopsin 7-helix transmembrane proteins"/>
    <property type="match status" value="1"/>
</dbReference>
<proteinExistence type="predicted"/>
<evidence type="ECO:0000256" key="6">
    <source>
        <dbReference type="ARBA" id="ARBA00023136"/>
    </source>
</evidence>
<protein>
    <submittedName>
        <fullName evidence="11">Family A G protein-coupled receptor-like protein</fullName>
    </submittedName>
</protein>
<dbReference type="AlphaFoldDB" id="A0A1Y2BCB2"/>
<evidence type="ECO:0000256" key="5">
    <source>
        <dbReference type="ARBA" id="ARBA00023040"/>
    </source>
</evidence>
<keyword evidence="7 11" id="KW-0675">Receptor</keyword>
<evidence type="ECO:0000256" key="8">
    <source>
        <dbReference type="ARBA" id="ARBA00023224"/>
    </source>
</evidence>
<name>A0A1Y2BCB2_9FUNG</name>
<dbReference type="PROSITE" id="PS50262">
    <property type="entry name" value="G_PROTEIN_RECEP_F1_2"/>
    <property type="match status" value="1"/>
</dbReference>
<evidence type="ECO:0000259" key="10">
    <source>
        <dbReference type="PROSITE" id="PS50262"/>
    </source>
</evidence>
<dbReference type="GO" id="GO:0005886">
    <property type="term" value="C:plasma membrane"/>
    <property type="evidence" value="ECO:0007669"/>
    <property type="project" value="UniProtKB-SubCell"/>
</dbReference>
<dbReference type="InterPro" id="IPR017452">
    <property type="entry name" value="GPCR_Rhodpsn_7TM"/>
</dbReference>
<evidence type="ECO:0000256" key="9">
    <source>
        <dbReference type="SAM" id="Phobius"/>
    </source>
</evidence>
<reference evidence="11 12" key="1">
    <citation type="submission" date="2016-07" db="EMBL/GenBank/DDBJ databases">
        <title>Pervasive Adenine N6-methylation of Active Genes in Fungi.</title>
        <authorList>
            <consortium name="DOE Joint Genome Institute"/>
            <person name="Mondo S.J."/>
            <person name="Dannebaum R.O."/>
            <person name="Kuo R.C."/>
            <person name="Labutti K."/>
            <person name="Haridas S."/>
            <person name="Kuo A."/>
            <person name="Salamov A."/>
            <person name="Ahrendt S.R."/>
            <person name="Lipzen A."/>
            <person name="Sullivan W."/>
            <person name="Andreopoulos W.B."/>
            <person name="Clum A."/>
            <person name="Lindquist E."/>
            <person name="Daum C."/>
            <person name="Ramamoorthy G.K."/>
            <person name="Gryganskyi A."/>
            <person name="Culley D."/>
            <person name="Magnuson J.K."/>
            <person name="James T.Y."/>
            <person name="O'Malley M.A."/>
            <person name="Stajich J.E."/>
            <person name="Spatafora J.W."/>
            <person name="Visel A."/>
            <person name="Grigoriev I.V."/>
        </authorList>
    </citation>
    <scope>NUCLEOTIDE SEQUENCE [LARGE SCALE GENOMIC DNA]</scope>
    <source>
        <strain evidence="11 12">JEL800</strain>
    </source>
</reference>
<accession>A0A1Y2BCB2</accession>
<comment type="subcellular location">
    <subcellularLocation>
        <location evidence="1">Cell membrane</location>
        <topology evidence="1">Multi-pass membrane protein</topology>
    </subcellularLocation>
</comment>
<dbReference type="Pfam" id="PF00001">
    <property type="entry name" value="7tm_1"/>
    <property type="match status" value="1"/>
</dbReference>
<dbReference type="PANTHER" id="PTHR22752">
    <property type="entry name" value="G PROTEIN-COUPLED RECEPTOR"/>
    <property type="match status" value="1"/>
</dbReference>
<organism evidence="11 12">
    <name type="scientific">Rhizoclosmatium globosum</name>
    <dbReference type="NCBI Taxonomy" id="329046"/>
    <lineage>
        <taxon>Eukaryota</taxon>
        <taxon>Fungi</taxon>
        <taxon>Fungi incertae sedis</taxon>
        <taxon>Chytridiomycota</taxon>
        <taxon>Chytridiomycota incertae sedis</taxon>
        <taxon>Chytridiomycetes</taxon>
        <taxon>Chytridiales</taxon>
        <taxon>Chytriomycetaceae</taxon>
        <taxon>Rhizoclosmatium</taxon>
    </lineage>
</organism>
<feature type="transmembrane region" description="Helical" evidence="9">
    <location>
        <begin position="176"/>
        <end position="197"/>
    </location>
</feature>
<feature type="transmembrane region" description="Helical" evidence="9">
    <location>
        <begin position="44"/>
        <end position="69"/>
    </location>
</feature>
<feature type="transmembrane region" description="Helical" evidence="9">
    <location>
        <begin position="315"/>
        <end position="334"/>
    </location>
</feature>
<feature type="domain" description="G-protein coupled receptors family 1 profile" evidence="10">
    <location>
        <begin position="23"/>
        <end position="331"/>
    </location>
</feature>
<keyword evidence="12" id="KW-1185">Reference proteome</keyword>
<evidence type="ECO:0000256" key="3">
    <source>
        <dbReference type="ARBA" id="ARBA00022692"/>
    </source>
</evidence>
<keyword evidence="4 9" id="KW-1133">Transmembrane helix</keyword>
<feature type="transmembrane region" description="Helical" evidence="9">
    <location>
        <begin position="12"/>
        <end position="32"/>
    </location>
</feature>